<evidence type="ECO:0000256" key="18">
    <source>
        <dbReference type="RuleBase" id="RU003691"/>
    </source>
</evidence>
<evidence type="ECO:0000259" key="19">
    <source>
        <dbReference type="Pfam" id="PF02852"/>
    </source>
</evidence>
<dbReference type="InterPro" id="IPR001100">
    <property type="entry name" value="Pyr_nuc-diS_OxRdtase"/>
</dbReference>
<dbReference type="SUPFAM" id="SSF51905">
    <property type="entry name" value="FAD/NAD(P)-binding domain"/>
    <property type="match status" value="1"/>
</dbReference>
<dbReference type="GO" id="GO:0005829">
    <property type="term" value="C:cytosol"/>
    <property type="evidence" value="ECO:0007669"/>
    <property type="project" value="TreeGrafter"/>
</dbReference>
<comment type="subcellular location">
    <subcellularLocation>
        <location evidence="1">Cytoplasm</location>
    </subcellularLocation>
</comment>
<evidence type="ECO:0000256" key="5">
    <source>
        <dbReference type="ARBA" id="ARBA00017111"/>
    </source>
</evidence>
<feature type="binding site" evidence="16">
    <location>
        <position position="303"/>
    </location>
    <ligand>
        <name>FAD</name>
        <dbReference type="ChEBI" id="CHEBI:57692"/>
    </ligand>
</feature>
<dbReference type="NCBIfam" id="TIGR01421">
    <property type="entry name" value="gluta_reduc_1"/>
    <property type="match status" value="1"/>
</dbReference>
<evidence type="ECO:0000313" key="21">
    <source>
        <dbReference type="EMBL" id="SUB59710.1"/>
    </source>
</evidence>
<evidence type="ECO:0000256" key="14">
    <source>
        <dbReference type="ARBA" id="ARBA00056905"/>
    </source>
</evidence>
<dbReference type="PRINTS" id="PR00368">
    <property type="entry name" value="FADPNR"/>
</dbReference>
<evidence type="ECO:0000256" key="11">
    <source>
        <dbReference type="ARBA" id="ARBA00023157"/>
    </source>
</evidence>
<evidence type="ECO:0000313" key="22">
    <source>
        <dbReference type="Proteomes" id="UP000255417"/>
    </source>
</evidence>
<dbReference type="Pfam" id="PF07992">
    <property type="entry name" value="Pyr_redox_2"/>
    <property type="match status" value="1"/>
</dbReference>
<keyword evidence="22" id="KW-1185">Reference proteome</keyword>
<evidence type="ECO:0000256" key="17">
    <source>
        <dbReference type="PIRSR" id="PIRSR000350-4"/>
    </source>
</evidence>
<dbReference type="GO" id="GO:0034599">
    <property type="term" value="P:cellular response to oxidative stress"/>
    <property type="evidence" value="ECO:0007669"/>
    <property type="project" value="TreeGrafter"/>
</dbReference>
<dbReference type="SUPFAM" id="SSF55424">
    <property type="entry name" value="FAD/NAD-linked reductases, dimerisation (C-terminal) domain"/>
    <property type="match status" value="1"/>
</dbReference>
<dbReference type="OrthoDB" id="9800167at2"/>
<dbReference type="Pfam" id="PF02852">
    <property type="entry name" value="Pyr_redox_dim"/>
    <property type="match status" value="1"/>
</dbReference>
<dbReference type="EC" id="1.8.1.7" evidence="4"/>
<feature type="binding site" evidence="16">
    <location>
        <position position="262"/>
    </location>
    <ligand>
        <name>NAD(+)</name>
        <dbReference type="ChEBI" id="CHEBI:57540"/>
    </ligand>
</feature>
<comment type="similarity">
    <text evidence="2 18">Belongs to the class-I pyridine nucleotide-disulfide oxidoreductase family.</text>
</comment>
<evidence type="ECO:0000256" key="8">
    <source>
        <dbReference type="ARBA" id="ARBA00022827"/>
    </source>
</evidence>
<comment type="function">
    <text evidence="14">Catalyzes the reduction of glutathione disulfide (GSSG) to reduced glutathione (GSH). Constitutes the major mechanism to maintain a high GSH:GSSG ratio in the cytosol.</text>
</comment>
<dbReference type="PANTHER" id="PTHR42737">
    <property type="entry name" value="GLUTATHIONE REDUCTASE"/>
    <property type="match status" value="1"/>
</dbReference>
<evidence type="ECO:0000256" key="2">
    <source>
        <dbReference type="ARBA" id="ARBA00007532"/>
    </source>
</evidence>
<dbReference type="NCBIfam" id="NF004776">
    <property type="entry name" value="PRK06116.1"/>
    <property type="match status" value="1"/>
</dbReference>
<dbReference type="Gene3D" id="3.30.390.30">
    <property type="match status" value="1"/>
</dbReference>
<dbReference type="InterPro" id="IPR006322">
    <property type="entry name" value="Glutathione_Rdtase_euk/bac"/>
</dbReference>
<dbReference type="PRINTS" id="PR00411">
    <property type="entry name" value="PNDRDTASEI"/>
</dbReference>
<accession>A0A379CBL8</accession>
<keyword evidence="11" id="KW-1015">Disulfide bond</keyword>
<evidence type="ECO:0000256" key="7">
    <source>
        <dbReference type="ARBA" id="ARBA00022630"/>
    </source>
</evidence>
<evidence type="ECO:0000256" key="3">
    <source>
        <dbReference type="ARBA" id="ARBA00011738"/>
    </source>
</evidence>
<feature type="domain" description="Pyridine nucleotide-disulphide oxidoreductase dimerisation" evidence="19">
    <location>
        <begin position="340"/>
        <end position="450"/>
    </location>
</feature>
<comment type="catalytic activity">
    <reaction evidence="13">
        <text>2 glutathione + NADP(+) = glutathione disulfide + NADPH + H(+)</text>
        <dbReference type="Rhea" id="RHEA:11740"/>
        <dbReference type="ChEBI" id="CHEBI:15378"/>
        <dbReference type="ChEBI" id="CHEBI:57783"/>
        <dbReference type="ChEBI" id="CHEBI:57925"/>
        <dbReference type="ChEBI" id="CHEBI:58297"/>
        <dbReference type="ChEBI" id="CHEBI:58349"/>
        <dbReference type="EC" id="1.8.1.7"/>
    </reaction>
</comment>
<dbReference type="FunFam" id="3.50.50.60:FF:000030">
    <property type="entry name" value="Glutathione reductase"/>
    <property type="match status" value="1"/>
</dbReference>
<keyword evidence="16" id="KW-0520">NAD</keyword>
<evidence type="ECO:0000259" key="20">
    <source>
        <dbReference type="Pfam" id="PF07992"/>
    </source>
</evidence>
<dbReference type="InterPro" id="IPR004099">
    <property type="entry name" value="Pyr_nucl-diS_OxRdtase_dimer"/>
</dbReference>
<reference evidence="21 22" key="1">
    <citation type="submission" date="2018-06" db="EMBL/GenBank/DDBJ databases">
        <authorList>
            <consortium name="Pathogen Informatics"/>
            <person name="Doyle S."/>
        </authorList>
    </citation>
    <scope>NUCLEOTIDE SEQUENCE [LARGE SCALE GENOMIC DNA]</scope>
    <source>
        <strain evidence="21 22">NCTC12872</strain>
    </source>
</reference>
<evidence type="ECO:0000256" key="12">
    <source>
        <dbReference type="ARBA" id="ARBA00023284"/>
    </source>
</evidence>
<dbReference type="GO" id="GO:0050660">
    <property type="term" value="F:flavin adenine dinucleotide binding"/>
    <property type="evidence" value="ECO:0007669"/>
    <property type="project" value="InterPro"/>
</dbReference>
<dbReference type="InterPro" id="IPR012999">
    <property type="entry name" value="Pyr_OxRdtase_I_AS"/>
</dbReference>
<sequence length="451" mass="48843">MTKHYDYLAIGGGSGGIASINRAASYGKKCAIIEAQDLGGTCVNVGCVPKKVMWHGAQIAEAIKLYAPDYGFNVDLKDFDFSKLIESRQAYIGRIHQSYNNVLAKNNIDVINGFAKFVNKNTVEVNGEQITADHILIATGGRPTRPNIKGAEHGIDSNGFFELTELPKRVAVVGAGYIAVELAGVLNSLGAEAHLFVRKHAPLRTFDPFIVDTLLEVLAQDGIQLHTQAIPQEVVKNADGSVTLKLEDGREQTVDCLIWAIGRQPATDVINLEATGVETNARGFIKVDKFQNTNVEGIYAVGDIIEGGVELTPVAVAAGRRLSERLFNNKPNEHLDYSLIPTVVFSHPAIGTIGLTEPQAIEQYGEENVKVYTSSFTAMYTAVTQHRQPCRMKLICAGEDEKIVGLHGIGFGVDEMIQGFAVAIKMGATKADFDNTVAIHPTGSEEFVTMR</sequence>
<dbReference type="InterPro" id="IPR036188">
    <property type="entry name" value="FAD/NAD-bd_sf"/>
</dbReference>
<dbReference type="InterPro" id="IPR023753">
    <property type="entry name" value="FAD/NAD-binding_dom"/>
</dbReference>
<keyword evidence="7 18" id="KW-0285">Flavoprotein</keyword>
<keyword evidence="8 16" id="KW-0274">FAD</keyword>
<feature type="domain" description="FAD/NAD(P)-binding" evidence="20">
    <location>
        <begin position="5"/>
        <end position="319"/>
    </location>
</feature>
<gene>
    <name evidence="21" type="primary">gor</name>
    <name evidence="21" type="ORF">NCTC12872_01754</name>
</gene>
<feature type="active site" description="Proton acceptor" evidence="15">
    <location>
        <position position="440"/>
    </location>
</feature>
<dbReference type="GO" id="GO:0050661">
    <property type="term" value="F:NADP binding"/>
    <property type="evidence" value="ECO:0007669"/>
    <property type="project" value="InterPro"/>
</dbReference>
<comment type="cofactor">
    <cofactor evidence="16">
        <name>FAD</name>
        <dbReference type="ChEBI" id="CHEBI:57692"/>
    </cofactor>
    <text evidence="16">Binds 1 FAD per subunit.</text>
</comment>
<dbReference type="PIRSF" id="PIRSF000350">
    <property type="entry name" value="Mercury_reductase_MerA"/>
    <property type="match status" value="1"/>
</dbReference>
<dbReference type="FunFam" id="3.30.390.30:FF:000003">
    <property type="entry name" value="Glutathione reductase"/>
    <property type="match status" value="1"/>
</dbReference>
<feature type="binding site" evidence="16">
    <location>
        <position position="51"/>
    </location>
    <ligand>
        <name>FAD</name>
        <dbReference type="ChEBI" id="CHEBI:57692"/>
    </ligand>
</feature>
<dbReference type="PANTHER" id="PTHR42737:SF2">
    <property type="entry name" value="GLUTATHIONE REDUCTASE"/>
    <property type="match status" value="1"/>
</dbReference>
<evidence type="ECO:0000256" key="9">
    <source>
        <dbReference type="ARBA" id="ARBA00022857"/>
    </source>
</evidence>
<feature type="disulfide bond" description="Redox-active" evidence="17">
    <location>
        <begin position="42"/>
        <end position="47"/>
    </location>
</feature>
<feature type="binding site" evidence="16">
    <location>
        <begin position="174"/>
        <end position="181"/>
    </location>
    <ligand>
        <name>NAD(+)</name>
        <dbReference type="ChEBI" id="CHEBI:57540"/>
    </ligand>
</feature>
<organism evidence="21 22">
    <name type="scientific">Phocoenobacter uteri</name>
    <dbReference type="NCBI Taxonomy" id="146806"/>
    <lineage>
        <taxon>Bacteria</taxon>
        <taxon>Pseudomonadati</taxon>
        <taxon>Pseudomonadota</taxon>
        <taxon>Gammaproteobacteria</taxon>
        <taxon>Pasteurellales</taxon>
        <taxon>Pasteurellaceae</taxon>
        <taxon>Phocoenobacter</taxon>
    </lineage>
</organism>
<dbReference type="GO" id="GO:0006749">
    <property type="term" value="P:glutathione metabolic process"/>
    <property type="evidence" value="ECO:0007669"/>
    <property type="project" value="InterPro"/>
</dbReference>
<proteinExistence type="inferred from homology"/>
<keyword evidence="10 18" id="KW-0560">Oxidoreductase</keyword>
<dbReference type="GO" id="GO:0045454">
    <property type="term" value="P:cell redox homeostasis"/>
    <property type="evidence" value="ECO:0007669"/>
    <property type="project" value="InterPro"/>
</dbReference>
<evidence type="ECO:0000256" key="13">
    <source>
        <dbReference type="ARBA" id="ARBA00049142"/>
    </source>
</evidence>
<dbReference type="InterPro" id="IPR046952">
    <property type="entry name" value="GSHR/TRXR-like"/>
</dbReference>
<evidence type="ECO:0000256" key="1">
    <source>
        <dbReference type="ARBA" id="ARBA00004496"/>
    </source>
</evidence>
<evidence type="ECO:0000256" key="15">
    <source>
        <dbReference type="PIRSR" id="PIRSR000350-2"/>
    </source>
</evidence>
<dbReference type="GO" id="GO:0004362">
    <property type="term" value="F:glutathione-disulfide reductase (NADPH) activity"/>
    <property type="evidence" value="ECO:0007669"/>
    <property type="project" value="UniProtKB-EC"/>
</dbReference>
<dbReference type="Proteomes" id="UP000255417">
    <property type="component" value="Unassembled WGS sequence"/>
</dbReference>
<dbReference type="InterPro" id="IPR016156">
    <property type="entry name" value="FAD/NAD-linked_Rdtase_dimer_sf"/>
</dbReference>
<evidence type="ECO:0000256" key="4">
    <source>
        <dbReference type="ARBA" id="ARBA00012607"/>
    </source>
</evidence>
<evidence type="ECO:0000256" key="10">
    <source>
        <dbReference type="ARBA" id="ARBA00023002"/>
    </source>
</evidence>
<keyword evidence="12 18" id="KW-0676">Redox-active center</keyword>
<dbReference type="RefSeq" id="WP_115316165.1">
    <property type="nucleotide sequence ID" value="NZ_LWIF01000001.1"/>
</dbReference>
<keyword evidence="9" id="KW-0521">NADP</keyword>
<evidence type="ECO:0000256" key="16">
    <source>
        <dbReference type="PIRSR" id="PIRSR000350-3"/>
    </source>
</evidence>
<keyword evidence="16" id="KW-0547">Nucleotide-binding</keyword>
<name>A0A379CBL8_9PAST</name>
<dbReference type="EMBL" id="UGTA01000001">
    <property type="protein sequence ID" value="SUB59710.1"/>
    <property type="molecule type" value="Genomic_DNA"/>
</dbReference>
<protein>
    <recommendedName>
        <fullName evidence="5">Glutathione reductase</fullName>
        <ecNumber evidence="4">1.8.1.7</ecNumber>
    </recommendedName>
</protein>
<keyword evidence="6" id="KW-0963">Cytoplasm</keyword>
<evidence type="ECO:0000256" key="6">
    <source>
        <dbReference type="ARBA" id="ARBA00022490"/>
    </source>
</evidence>
<dbReference type="AlphaFoldDB" id="A0A379CBL8"/>
<dbReference type="PROSITE" id="PS00076">
    <property type="entry name" value="PYRIDINE_REDOX_1"/>
    <property type="match status" value="1"/>
</dbReference>
<dbReference type="Gene3D" id="3.50.50.60">
    <property type="entry name" value="FAD/NAD(P)-binding domain"/>
    <property type="match status" value="2"/>
</dbReference>
<comment type="subunit">
    <text evidence="3">Homodimer.</text>
</comment>